<name>B5VFI8_YEAS6</name>
<evidence type="ECO:0000313" key="1">
    <source>
        <dbReference type="EMBL" id="EDZ73304.1"/>
    </source>
</evidence>
<organism evidence="1 2">
    <name type="scientific">Saccharomyces cerevisiae (strain AWRI1631)</name>
    <name type="common">Baker's yeast</name>
    <dbReference type="NCBI Taxonomy" id="545124"/>
    <lineage>
        <taxon>Eukaryota</taxon>
        <taxon>Fungi</taxon>
        <taxon>Dikarya</taxon>
        <taxon>Ascomycota</taxon>
        <taxon>Saccharomycotina</taxon>
        <taxon>Saccharomycetes</taxon>
        <taxon>Saccharomycetales</taxon>
        <taxon>Saccharomycetaceae</taxon>
        <taxon>Saccharomyces</taxon>
    </lineage>
</organism>
<accession>B5VFI8</accession>
<proteinExistence type="predicted"/>
<protein>
    <submittedName>
        <fullName evidence="1">Uncharacterized protein</fullName>
    </submittedName>
</protein>
<gene>
    <name evidence="1" type="ORF">AWRI1631_41590</name>
</gene>
<dbReference type="AlphaFoldDB" id="B5VFI8"/>
<dbReference type="Proteomes" id="UP000008988">
    <property type="component" value="Unassembled WGS sequence"/>
</dbReference>
<reference evidence="1 2" key="1">
    <citation type="journal article" date="2008" name="FEMS Yeast Res.">
        <title>Comparative genome analysis of a Saccharomyces cerevisiae wine strain.</title>
        <authorList>
            <person name="Borneman A.R."/>
            <person name="Forgan A.H."/>
            <person name="Pretorius I.S."/>
            <person name="Chambers P.J."/>
        </authorList>
    </citation>
    <scope>NUCLEOTIDE SEQUENCE [LARGE SCALE GENOMIC DNA]</scope>
    <source>
        <strain evidence="1 2">AWRI1631</strain>
    </source>
</reference>
<sequence>MQNLGNCKNSYVSLLQTVAKSTHIEEKLMKLAMH</sequence>
<dbReference type="EMBL" id="ABSV01000358">
    <property type="protein sequence ID" value="EDZ73304.1"/>
    <property type="molecule type" value="Genomic_DNA"/>
</dbReference>
<comment type="caution">
    <text evidence="1">The sequence shown here is derived from an EMBL/GenBank/DDBJ whole genome shotgun (WGS) entry which is preliminary data.</text>
</comment>
<evidence type="ECO:0000313" key="2">
    <source>
        <dbReference type="Proteomes" id="UP000008988"/>
    </source>
</evidence>